<keyword evidence="6 7" id="KW-0472">Membrane</keyword>
<feature type="transmembrane region" description="Helical" evidence="7">
    <location>
        <begin position="238"/>
        <end position="262"/>
    </location>
</feature>
<evidence type="ECO:0000256" key="4">
    <source>
        <dbReference type="ARBA" id="ARBA00022692"/>
    </source>
</evidence>
<dbReference type="GO" id="GO:0005886">
    <property type="term" value="C:plasma membrane"/>
    <property type="evidence" value="ECO:0007669"/>
    <property type="project" value="UniProtKB-SubCell"/>
</dbReference>
<evidence type="ECO:0000256" key="3">
    <source>
        <dbReference type="ARBA" id="ARBA00022475"/>
    </source>
</evidence>
<reference evidence="9 10" key="1">
    <citation type="submission" date="2017-02" db="EMBL/GenBank/DDBJ databases">
        <authorList>
            <person name="Peterson S.W."/>
        </authorList>
    </citation>
    <scope>NUCLEOTIDE SEQUENCE [LARGE SCALE GENOMIC DNA]</scope>
    <source>
        <strain evidence="9 10">ATCC 35992</strain>
    </source>
</reference>
<dbReference type="InterPro" id="IPR000515">
    <property type="entry name" value="MetI-like"/>
</dbReference>
<evidence type="ECO:0000313" key="9">
    <source>
        <dbReference type="EMBL" id="SKA70036.1"/>
    </source>
</evidence>
<feature type="transmembrane region" description="Helical" evidence="7">
    <location>
        <begin position="282"/>
        <end position="308"/>
    </location>
</feature>
<dbReference type="EMBL" id="FUXZ01000012">
    <property type="protein sequence ID" value="SKA70036.1"/>
    <property type="molecule type" value="Genomic_DNA"/>
</dbReference>
<name>A0A1T4VYG7_9FIRM</name>
<organism evidence="9 10">
    <name type="scientific">Eubacterium uniforme</name>
    <dbReference type="NCBI Taxonomy" id="39495"/>
    <lineage>
        <taxon>Bacteria</taxon>
        <taxon>Bacillati</taxon>
        <taxon>Bacillota</taxon>
        <taxon>Clostridia</taxon>
        <taxon>Eubacteriales</taxon>
        <taxon>Eubacteriaceae</taxon>
        <taxon>Eubacterium</taxon>
    </lineage>
</organism>
<keyword evidence="5 7" id="KW-1133">Transmembrane helix</keyword>
<dbReference type="OrthoDB" id="9789439at2"/>
<dbReference type="GO" id="GO:0055085">
    <property type="term" value="P:transmembrane transport"/>
    <property type="evidence" value="ECO:0007669"/>
    <property type="project" value="InterPro"/>
</dbReference>
<protein>
    <submittedName>
        <fullName evidence="9">Peptide/nickel transport system permease protein</fullName>
    </submittedName>
</protein>
<comment type="subcellular location">
    <subcellularLocation>
        <location evidence="1 7">Cell membrane</location>
        <topology evidence="1 7">Multi-pass membrane protein</topology>
    </subcellularLocation>
</comment>
<evidence type="ECO:0000256" key="2">
    <source>
        <dbReference type="ARBA" id="ARBA00022448"/>
    </source>
</evidence>
<feature type="transmembrane region" description="Helical" evidence="7">
    <location>
        <begin position="133"/>
        <end position="163"/>
    </location>
</feature>
<evidence type="ECO:0000256" key="5">
    <source>
        <dbReference type="ARBA" id="ARBA00022989"/>
    </source>
</evidence>
<dbReference type="Pfam" id="PF19300">
    <property type="entry name" value="BPD_transp_1_N"/>
    <property type="match status" value="1"/>
</dbReference>
<feature type="transmembrane region" description="Helical" evidence="7">
    <location>
        <begin position="96"/>
        <end position="121"/>
    </location>
</feature>
<dbReference type="RefSeq" id="WP_078766808.1">
    <property type="nucleotide sequence ID" value="NZ_FUXZ01000012.1"/>
</dbReference>
<evidence type="ECO:0000256" key="7">
    <source>
        <dbReference type="RuleBase" id="RU363032"/>
    </source>
</evidence>
<keyword evidence="3" id="KW-1003">Cell membrane</keyword>
<dbReference type="STRING" id="39495.SAMN02745111_01969"/>
<keyword evidence="4 7" id="KW-0812">Transmembrane</keyword>
<dbReference type="InterPro" id="IPR035906">
    <property type="entry name" value="MetI-like_sf"/>
</dbReference>
<feature type="transmembrane region" description="Helical" evidence="7">
    <location>
        <begin position="9"/>
        <end position="30"/>
    </location>
</feature>
<dbReference type="Pfam" id="PF00528">
    <property type="entry name" value="BPD_transp_1"/>
    <property type="match status" value="1"/>
</dbReference>
<dbReference type="Gene3D" id="1.10.3720.10">
    <property type="entry name" value="MetI-like"/>
    <property type="match status" value="1"/>
</dbReference>
<comment type="similarity">
    <text evidence="7">Belongs to the binding-protein-dependent transport system permease family.</text>
</comment>
<keyword evidence="10" id="KW-1185">Reference proteome</keyword>
<gene>
    <name evidence="9" type="ORF">SAMN02745111_01969</name>
</gene>
<evidence type="ECO:0000313" key="10">
    <source>
        <dbReference type="Proteomes" id="UP000190814"/>
    </source>
</evidence>
<accession>A0A1T4VYG7</accession>
<dbReference type="PANTHER" id="PTHR43163:SF6">
    <property type="entry name" value="DIPEPTIDE TRANSPORT SYSTEM PERMEASE PROTEIN DPPB-RELATED"/>
    <property type="match status" value="1"/>
</dbReference>
<dbReference type="InterPro" id="IPR045621">
    <property type="entry name" value="BPD_transp_1_N"/>
</dbReference>
<proteinExistence type="inferred from homology"/>
<feature type="domain" description="ABC transmembrane type-1" evidence="8">
    <location>
        <begin position="96"/>
        <end position="301"/>
    </location>
</feature>
<evidence type="ECO:0000259" key="8">
    <source>
        <dbReference type="PROSITE" id="PS50928"/>
    </source>
</evidence>
<sequence length="317" mass="34763">MLKYIIKKIGVLIFTIFLISVFTFFAFSVIPGDAALTKLGNDATPERVAELRSELGLDQNVFVRYVNWASKAVKGDFGHSLQFEGYSVSSLLLNRASYTITIGFLSIVLLLIVAFPIGIFAAKYRDTPIDSGLLLLTHTFMAIPSFFMGILLTYVFGIVLKLFTPGKYVSPAEDFLGAVAYLIFPAMAVALPKVAMTVKYIRNAVSDEMDNDYVRTARSKGCDEKDILIHHVLKNAMITVLTFIGLVIAEVLAGSVIVEQVFGVPGMGKFLVNAISKRDFPVVQAAVIYIALVVVVCNTLVDILYAVIDPRIKLSDI</sequence>
<dbReference type="CDD" id="cd06261">
    <property type="entry name" value="TM_PBP2"/>
    <property type="match status" value="1"/>
</dbReference>
<dbReference type="SUPFAM" id="SSF161098">
    <property type="entry name" value="MetI-like"/>
    <property type="match status" value="1"/>
</dbReference>
<keyword evidence="2 7" id="KW-0813">Transport</keyword>
<evidence type="ECO:0000256" key="6">
    <source>
        <dbReference type="ARBA" id="ARBA00023136"/>
    </source>
</evidence>
<evidence type="ECO:0000256" key="1">
    <source>
        <dbReference type="ARBA" id="ARBA00004651"/>
    </source>
</evidence>
<dbReference type="PANTHER" id="PTHR43163">
    <property type="entry name" value="DIPEPTIDE TRANSPORT SYSTEM PERMEASE PROTEIN DPPB-RELATED"/>
    <property type="match status" value="1"/>
</dbReference>
<dbReference type="Proteomes" id="UP000190814">
    <property type="component" value="Unassembled WGS sequence"/>
</dbReference>
<feature type="transmembrane region" description="Helical" evidence="7">
    <location>
        <begin position="175"/>
        <end position="192"/>
    </location>
</feature>
<dbReference type="AlphaFoldDB" id="A0A1T4VYG7"/>
<dbReference type="PROSITE" id="PS50928">
    <property type="entry name" value="ABC_TM1"/>
    <property type="match status" value="1"/>
</dbReference>